<dbReference type="InterPro" id="IPR036397">
    <property type="entry name" value="RNaseH_sf"/>
</dbReference>
<reference evidence="3" key="1">
    <citation type="journal article" date="2019" name="Sci. Rep.">
        <title>Draft genome of Tanacetum cinerariifolium, the natural source of mosquito coil.</title>
        <authorList>
            <person name="Yamashiro T."/>
            <person name="Shiraishi A."/>
            <person name="Satake H."/>
            <person name="Nakayama K."/>
        </authorList>
    </citation>
    <scope>NUCLEOTIDE SEQUENCE</scope>
</reference>
<dbReference type="Pfam" id="PF07727">
    <property type="entry name" value="RVT_2"/>
    <property type="match status" value="1"/>
</dbReference>
<evidence type="ECO:0000313" key="3">
    <source>
        <dbReference type="EMBL" id="GEU34759.1"/>
    </source>
</evidence>
<dbReference type="InterPro" id="IPR001584">
    <property type="entry name" value="Integrase_cat-core"/>
</dbReference>
<dbReference type="PANTHER" id="PTHR11439:SF495">
    <property type="entry name" value="REVERSE TRANSCRIPTASE, RNA-DEPENDENT DNA POLYMERASE-RELATED"/>
    <property type="match status" value="1"/>
</dbReference>
<evidence type="ECO:0000256" key="1">
    <source>
        <dbReference type="SAM" id="MobiDB-lite"/>
    </source>
</evidence>
<proteinExistence type="predicted"/>
<name>A0A6L2JD51_TANCI</name>
<dbReference type="GO" id="GO:0015074">
    <property type="term" value="P:DNA integration"/>
    <property type="evidence" value="ECO:0007669"/>
    <property type="project" value="InterPro"/>
</dbReference>
<feature type="region of interest" description="Disordered" evidence="1">
    <location>
        <begin position="546"/>
        <end position="599"/>
    </location>
</feature>
<dbReference type="PANTHER" id="PTHR11439">
    <property type="entry name" value="GAG-POL-RELATED RETROTRANSPOSON"/>
    <property type="match status" value="1"/>
</dbReference>
<feature type="compositionally biased region" description="Basic and acidic residues" evidence="1">
    <location>
        <begin position="575"/>
        <end position="591"/>
    </location>
</feature>
<feature type="compositionally biased region" description="Basic residues" evidence="1">
    <location>
        <begin position="565"/>
        <end position="574"/>
    </location>
</feature>
<dbReference type="CDD" id="cd09272">
    <property type="entry name" value="RNase_HI_RT_Ty1"/>
    <property type="match status" value="1"/>
</dbReference>
<dbReference type="InterPro" id="IPR013103">
    <property type="entry name" value="RVT_2"/>
</dbReference>
<dbReference type="GO" id="GO:0003676">
    <property type="term" value="F:nucleic acid binding"/>
    <property type="evidence" value="ECO:0007669"/>
    <property type="project" value="InterPro"/>
</dbReference>
<dbReference type="AlphaFoldDB" id="A0A6L2JD51"/>
<feature type="domain" description="Integrase catalytic" evidence="2">
    <location>
        <begin position="1"/>
        <end position="77"/>
    </location>
</feature>
<gene>
    <name evidence="3" type="ORF">Tci_006737</name>
</gene>
<organism evidence="3">
    <name type="scientific">Tanacetum cinerariifolium</name>
    <name type="common">Dalmatian daisy</name>
    <name type="synonym">Chrysanthemum cinerariifolium</name>
    <dbReference type="NCBI Taxonomy" id="118510"/>
    <lineage>
        <taxon>Eukaryota</taxon>
        <taxon>Viridiplantae</taxon>
        <taxon>Streptophyta</taxon>
        <taxon>Embryophyta</taxon>
        <taxon>Tracheophyta</taxon>
        <taxon>Spermatophyta</taxon>
        <taxon>Magnoliopsida</taxon>
        <taxon>eudicotyledons</taxon>
        <taxon>Gunneridae</taxon>
        <taxon>Pentapetalae</taxon>
        <taxon>asterids</taxon>
        <taxon>campanulids</taxon>
        <taxon>Asterales</taxon>
        <taxon>Asteraceae</taxon>
        <taxon>Asteroideae</taxon>
        <taxon>Anthemideae</taxon>
        <taxon>Anthemidinae</taxon>
        <taxon>Tanacetum</taxon>
    </lineage>
</organism>
<dbReference type="EMBL" id="BKCJ010000615">
    <property type="protein sequence ID" value="GEU34759.1"/>
    <property type="molecule type" value="Genomic_DNA"/>
</dbReference>
<dbReference type="SUPFAM" id="SSF53098">
    <property type="entry name" value="Ribonuclease H-like"/>
    <property type="match status" value="1"/>
</dbReference>
<protein>
    <recommendedName>
        <fullName evidence="2">Integrase catalytic domain-containing protein</fullName>
    </recommendedName>
</protein>
<accession>A0A6L2JD51</accession>
<dbReference type="InterPro" id="IPR012337">
    <property type="entry name" value="RNaseH-like_sf"/>
</dbReference>
<sequence length="792" mass="89813">MKGIKREFSVARTPQQNGVAERKNRTLIEAARIMLVDSKLPTTFWAEAVNTACYVLNRALVIKPHNKTPYKLIHLRPSLIDSMKPFGCHVTILNTRDSLGKFDGNTDEGFFIRYSVEPKITLLQVKLKRRKNLNDYILIPICTTDPLNSQGPKDSALDAAKKATEVDKIRVSNNGGQDDQVTRIYQTDVKSAFLYGKIEEEVYVCQPPGFEDPDFPDKVYKKSDGIFISQEKYVADILKKFYFTTVKTTRTLMEPYKASVKDAEAKDVDVHLYRSLIYLTTSRPDITFVVCAYARFQVTPKTLHLHVVKRIFRYLKGQPKLGLWYPKDSPFDLEAYFKSDYAGAILDNKFTTGEYVAAASCCRQVLWIQNQMLDYGFNLMNTKIYTNNKSTVCIVKNPVFHSKTRHIEIRHHFIIDSYEKKLIQVIKIHTDHNVADLLTKAFDAYIYCCQMKVNAVKHKLTTAGDGFCCWGTACLPNDAIFKGMVRIGAKTTAWNELSSTMASPLPLSLTKKVFANIKWVGTGFTRVTTPLFETMMVQPPKKVGDIPTDTQDIPILTQPSSSQPQRKHKLRRKLKEATEVPHTEPQAEKRVPTPSYDPLPIAKMKKLKKRIKKLKGKKKKKRTRGLNRLYKGRIKDQDLFGVHDLDGDEVFMDVTTCKNVKQDATVLESVEVSDKVKTGLGYKAASPAVESFVNSSEMLENQENVKSILDKGYHVVPLSYTGNYIPPKPDLMFIDEQVESESVDVVSNVTSSNVKTIESKHKSVDVKNKGVYSTVETKSVWKNSFSPPIIED</sequence>
<dbReference type="PROSITE" id="PS50994">
    <property type="entry name" value="INTEGRASE"/>
    <property type="match status" value="1"/>
</dbReference>
<evidence type="ECO:0000259" key="2">
    <source>
        <dbReference type="PROSITE" id="PS50994"/>
    </source>
</evidence>
<comment type="caution">
    <text evidence="3">The sequence shown here is derived from an EMBL/GenBank/DDBJ whole genome shotgun (WGS) entry which is preliminary data.</text>
</comment>
<dbReference type="Gene3D" id="3.30.420.10">
    <property type="entry name" value="Ribonuclease H-like superfamily/Ribonuclease H"/>
    <property type="match status" value="1"/>
</dbReference>